<dbReference type="Proteomes" id="UP001597512">
    <property type="component" value="Unassembled WGS sequence"/>
</dbReference>
<feature type="signal peptide" evidence="1">
    <location>
        <begin position="1"/>
        <end position="25"/>
    </location>
</feature>
<name>A0ABW6AQC2_9BACT</name>
<reference evidence="4" key="1">
    <citation type="journal article" date="2019" name="Int. J. Syst. Evol. Microbiol.">
        <title>The Global Catalogue of Microorganisms (GCM) 10K type strain sequencing project: providing services to taxonomists for standard genome sequencing and annotation.</title>
        <authorList>
            <consortium name="The Broad Institute Genomics Platform"/>
            <consortium name="The Broad Institute Genome Sequencing Center for Infectious Disease"/>
            <person name="Wu L."/>
            <person name="Ma J."/>
        </authorList>
    </citation>
    <scope>NUCLEOTIDE SEQUENCE [LARGE SCALE GENOMIC DNA]</scope>
    <source>
        <strain evidence="4">KCTC 52490</strain>
    </source>
</reference>
<accession>A0ABW6AQC2</accession>
<keyword evidence="4" id="KW-1185">Reference proteome</keyword>
<sequence>MTYFRHALVTSACMVATTFSLHLQAEVSDPPIRLATKKWVSLLDKNLSLWDTYLSFSHKDSYSGKKPVNAKGEELIPVGYSKNEKNVFSVVEQKGEPVLKITGEIYGCVFTKKTYKNYHLKLQVKWGTLKHEPRLNKLKDSGILYHSIGEGGVDYWRAWMLSQEFQIMEGHIGDYWNIGSSAIDIRAYLPEGKMNSIGSANQPFLPFGASHPEGFCLRSENYESPADEWTSIELICFEGKSLHVVNGHVVMVLKDSRYMKDGKAIPLTEGKLQLQSEGSEVYYKNIRLKELQALPLQYAALFN</sequence>
<dbReference type="InterPro" id="IPR010496">
    <property type="entry name" value="AL/BT2_dom"/>
</dbReference>
<feature type="chain" id="PRO_5045419750" evidence="1">
    <location>
        <begin position="26"/>
        <end position="303"/>
    </location>
</feature>
<dbReference type="Gene3D" id="2.60.120.560">
    <property type="entry name" value="Exo-inulinase, domain 1"/>
    <property type="match status" value="1"/>
</dbReference>
<dbReference type="EMBL" id="JBHUOM010000028">
    <property type="protein sequence ID" value="MFD2937466.1"/>
    <property type="molecule type" value="Genomic_DNA"/>
</dbReference>
<comment type="caution">
    <text evidence="3">The sequence shown here is derived from an EMBL/GenBank/DDBJ whole genome shotgun (WGS) entry which is preliminary data.</text>
</comment>
<gene>
    <name evidence="3" type="ORF">ACFS25_27080</name>
</gene>
<feature type="domain" description="3-keto-alpha-glucoside-1,2-lyase/3-keto-2-hydroxy-glucal hydratase" evidence="2">
    <location>
        <begin position="38"/>
        <end position="289"/>
    </location>
</feature>
<evidence type="ECO:0000259" key="2">
    <source>
        <dbReference type="Pfam" id="PF06439"/>
    </source>
</evidence>
<evidence type="ECO:0000313" key="3">
    <source>
        <dbReference type="EMBL" id="MFD2937466.1"/>
    </source>
</evidence>
<protein>
    <submittedName>
        <fullName evidence="3">DUF1080 domain-containing protein</fullName>
    </submittedName>
</protein>
<proteinExistence type="predicted"/>
<keyword evidence="1" id="KW-0732">Signal</keyword>
<dbReference type="RefSeq" id="WP_381507554.1">
    <property type="nucleotide sequence ID" value="NZ_JBHUOM010000028.1"/>
</dbReference>
<organism evidence="3 4">
    <name type="scientific">Spirosoma flavum</name>
    <dbReference type="NCBI Taxonomy" id="2048557"/>
    <lineage>
        <taxon>Bacteria</taxon>
        <taxon>Pseudomonadati</taxon>
        <taxon>Bacteroidota</taxon>
        <taxon>Cytophagia</taxon>
        <taxon>Cytophagales</taxon>
        <taxon>Cytophagaceae</taxon>
        <taxon>Spirosoma</taxon>
    </lineage>
</organism>
<evidence type="ECO:0000313" key="4">
    <source>
        <dbReference type="Proteomes" id="UP001597512"/>
    </source>
</evidence>
<evidence type="ECO:0000256" key="1">
    <source>
        <dbReference type="SAM" id="SignalP"/>
    </source>
</evidence>
<dbReference type="Pfam" id="PF06439">
    <property type="entry name" value="3keto-disac_hyd"/>
    <property type="match status" value="1"/>
</dbReference>